<dbReference type="EMBL" id="JANUXW010000007">
    <property type="protein sequence ID" value="MCS4534263.1"/>
    <property type="molecule type" value="Genomic_DNA"/>
</dbReference>
<organism evidence="1 2">
    <name type="scientific">Neisseria montereyensis</name>
    <dbReference type="NCBI Taxonomy" id="2973938"/>
    <lineage>
        <taxon>Bacteria</taxon>
        <taxon>Pseudomonadati</taxon>
        <taxon>Pseudomonadota</taxon>
        <taxon>Betaproteobacteria</taxon>
        <taxon>Neisseriales</taxon>
        <taxon>Neisseriaceae</taxon>
        <taxon>Neisseria</taxon>
    </lineage>
</organism>
<sequence>MNNEFRLNQLANGLEFLGYAVMQCENIKGITAEQLGNLLLVLSDYAAIIEKDNDGQI</sequence>
<reference evidence="1" key="2">
    <citation type="journal article" date="2023" name="Curr. Microbiol.">
        <title>Neisseria montereyensis sp. nov., Isolated from Oropharynx of California Sea Lion (Zalophus californianus): Genomic, Phylogenetic, and Phenotypic Study.</title>
        <authorList>
            <person name="Volokhov D.V."/>
            <person name="Zagorodnyaya T.A."/>
            <person name="Furtak V.A."/>
            <person name="Nattanmai G."/>
            <person name="Randall L."/>
            <person name="Jose S."/>
            <person name="Gao Y."/>
            <person name="Gulland F.M."/>
            <person name="Eisenberg T."/>
            <person name="Delmonte P."/>
            <person name="Blom J."/>
            <person name="Mitchell K.K."/>
        </authorList>
    </citation>
    <scope>NUCLEOTIDE SEQUENCE</scope>
    <source>
        <strain evidence="1">CSL10203-ORH2</strain>
    </source>
</reference>
<evidence type="ECO:0000313" key="1">
    <source>
        <dbReference type="EMBL" id="MCS4534263.1"/>
    </source>
</evidence>
<keyword evidence="2" id="KW-1185">Reference proteome</keyword>
<proteinExistence type="predicted"/>
<gene>
    <name evidence="1" type="ORF">NXS09_08120</name>
</gene>
<comment type="caution">
    <text evidence="1">The sequence shown here is derived from an EMBL/GenBank/DDBJ whole genome shotgun (WGS) entry which is preliminary data.</text>
</comment>
<reference evidence="1" key="1">
    <citation type="submission" date="2022-08" db="EMBL/GenBank/DDBJ databases">
        <authorList>
            <person name="Volokhov D.V."/>
            <person name="Furtak V.A."/>
            <person name="Zagorodnyaya T.A."/>
        </authorList>
    </citation>
    <scope>NUCLEOTIDE SEQUENCE</scope>
    <source>
        <strain evidence="1">CSL10203-ORH2</strain>
    </source>
</reference>
<evidence type="ECO:0000313" key="2">
    <source>
        <dbReference type="Proteomes" id="UP001166947"/>
    </source>
</evidence>
<dbReference type="RefSeq" id="WP_259292049.1">
    <property type="nucleotide sequence ID" value="NZ_JANUXW010000007.1"/>
</dbReference>
<name>A0ABT2FDQ1_9NEIS</name>
<dbReference type="Proteomes" id="UP001166947">
    <property type="component" value="Unassembled WGS sequence"/>
</dbReference>
<accession>A0ABT2FDQ1</accession>
<protein>
    <submittedName>
        <fullName evidence="1">DNA polymerase III</fullName>
    </submittedName>
</protein>